<keyword evidence="1" id="KW-1133">Transmembrane helix</keyword>
<dbReference type="Proteomes" id="UP000092713">
    <property type="component" value="Unassembled WGS sequence"/>
</dbReference>
<dbReference type="AlphaFoldDB" id="A0A1A7BZQ6"/>
<dbReference type="STRING" id="1747903.ASR47_1005193"/>
<evidence type="ECO:0000313" key="3">
    <source>
        <dbReference type="Proteomes" id="UP000092713"/>
    </source>
</evidence>
<comment type="caution">
    <text evidence="2">The sequence shown here is derived from an EMBL/GenBank/DDBJ whole genome shotgun (WGS) entry which is preliminary data.</text>
</comment>
<gene>
    <name evidence="2" type="ORF">ASR47_1005193</name>
</gene>
<reference evidence="2 3" key="1">
    <citation type="submission" date="2016-04" db="EMBL/GenBank/DDBJ databases">
        <title>Draft genome sequence of Janthinobacterium psychrotolerans sp. nov., isolated from freshwater sediments in Denmark.</title>
        <authorList>
            <person name="Gong X."/>
            <person name="Skrivergaard S."/>
            <person name="Korsgaard B.S."/>
            <person name="Schreiber L."/>
            <person name="Marshall I.P."/>
            <person name="Finster K."/>
            <person name="Schramm A."/>
        </authorList>
    </citation>
    <scope>NUCLEOTIDE SEQUENCE [LARGE SCALE GENOMIC DNA]</scope>
    <source>
        <strain evidence="2 3">S3-2</strain>
    </source>
</reference>
<evidence type="ECO:0000313" key="2">
    <source>
        <dbReference type="EMBL" id="OBV38239.1"/>
    </source>
</evidence>
<protein>
    <submittedName>
        <fullName evidence="2">Putative membrane protein</fullName>
    </submittedName>
</protein>
<keyword evidence="3" id="KW-1185">Reference proteome</keyword>
<accession>A0A1A7BZQ6</accession>
<organism evidence="2 3">
    <name type="scientific">Janthinobacterium psychrotolerans</name>
    <dbReference type="NCBI Taxonomy" id="1747903"/>
    <lineage>
        <taxon>Bacteria</taxon>
        <taxon>Pseudomonadati</taxon>
        <taxon>Pseudomonadota</taxon>
        <taxon>Betaproteobacteria</taxon>
        <taxon>Burkholderiales</taxon>
        <taxon>Oxalobacteraceae</taxon>
        <taxon>Janthinobacterium</taxon>
    </lineage>
</organism>
<feature type="transmembrane region" description="Helical" evidence="1">
    <location>
        <begin position="67"/>
        <end position="100"/>
    </location>
</feature>
<dbReference type="OrthoDB" id="5405464at2"/>
<keyword evidence="1" id="KW-0472">Membrane</keyword>
<feature type="transmembrane region" description="Helical" evidence="1">
    <location>
        <begin position="20"/>
        <end position="46"/>
    </location>
</feature>
<dbReference type="EMBL" id="LOCQ01000058">
    <property type="protein sequence ID" value="OBV38239.1"/>
    <property type="molecule type" value="Genomic_DNA"/>
</dbReference>
<keyword evidence="1" id="KW-0812">Transmembrane</keyword>
<proteinExistence type="predicted"/>
<evidence type="ECO:0000256" key="1">
    <source>
        <dbReference type="SAM" id="Phobius"/>
    </source>
</evidence>
<dbReference type="RefSeq" id="WP_065309103.1">
    <property type="nucleotide sequence ID" value="NZ_LOCQ01000058.1"/>
</dbReference>
<sequence>MSQQLILDNNVQQAKTLAWWLYLVHGASFVFSLGALSFIPLIINYLKRGESAGTFVHSHHDWQIRSFWWYVFWIVVGAILWITLIGIPVALAVWGLAWLWKAYRLLRGFIDLNNNNPMP</sequence>
<name>A0A1A7BZQ6_9BURK</name>
<dbReference type="PATRIC" id="fig|1747903.4.peg.1784"/>